<dbReference type="EMBL" id="CCBB010000003">
    <property type="protein sequence ID" value="CDO10992.1"/>
    <property type="molecule type" value="Genomic_DNA"/>
</dbReference>
<name>W9B7M9_MYCCO</name>
<dbReference type="SUPFAM" id="SSF52402">
    <property type="entry name" value="Adenine nucleotide alpha hydrolases-like"/>
    <property type="match status" value="2"/>
</dbReference>
<evidence type="ECO:0000259" key="1">
    <source>
        <dbReference type="Pfam" id="PF00582"/>
    </source>
</evidence>
<evidence type="ECO:0000313" key="3">
    <source>
        <dbReference type="Proteomes" id="UP000028870"/>
    </source>
</evidence>
<dbReference type="InterPro" id="IPR014729">
    <property type="entry name" value="Rossmann-like_a/b/a_fold"/>
</dbReference>
<accession>W9B7M9</accession>
<dbReference type="OrthoDB" id="3174546at2"/>
<dbReference type="STRING" id="258533.BN977_05833"/>
<sequence>MRDIAPPSPAVVVAIDGSRRALNVALWAVDEALVRDLPLRLLYAIEPHETARLDSLCTAHDFAVAESAVRHAAMAIESTNRPVKIEVEIVYERKLTALAKASQSAAMLCVDAAGVGEAPGTHRGAELAQLLDQSHCLVAVINGDEPGHRDRFIVTGFTDSPECPTVLGHAIDEARLRHTALRVVTGWRPRFTDIHDSHATAEGNRYAKVNLEHALARYRLLYPEVDIEAIAVAGSPINYLAKHVDTVGLIVLGHDTANQLTELGDPGLYAALTDLHCSVLIAPRYGPW</sequence>
<comment type="caution">
    <text evidence="2">The sequence shown here is derived from an EMBL/GenBank/DDBJ whole genome shotgun (WGS) entry which is preliminary data.</text>
</comment>
<dbReference type="AlphaFoldDB" id="W9B7M9"/>
<dbReference type="Proteomes" id="UP000028870">
    <property type="component" value="Unassembled WGS sequence"/>
</dbReference>
<keyword evidence="3" id="KW-1185">Reference proteome</keyword>
<dbReference type="Gene3D" id="3.40.50.620">
    <property type="entry name" value="HUPs"/>
    <property type="match status" value="2"/>
</dbReference>
<dbReference type="InterPro" id="IPR006016">
    <property type="entry name" value="UspA"/>
</dbReference>
<evidence type="ECO:0000313" key="2">
    <source>
        <dbReference type="EMBL" id="CDO10992.1"/>
    </source>
</evidence>
<dbReference type="RefSeq" id="WP_036403338.1">
    <property type="nucleotide sequence ID" value="NZ_CCBB010000003.1"/>
</dbReference>
<dbReference type="Pfam" id="PF00582">
    <property type="entry name" value="Usp"/>
    <property type="match status" value="1"/>
</dbReference>
<gene>
    <name evidence="2" type="ORF">BN977_05833</name>
</gene>
<organism evidence="2 3">
    <name type="scientific">Mycolicibacterium cosmeticum</name>
    <dbReference type="NCBI Taxonomy" id="258533"/>
    <lineage>
        <taxon>Bacteria</taxon>
        <taxon>Bacillati</taxon>
        <taxon>Actinomycetota</taxon>
        <taxon>Actinomycetes</taxon>
        <taxon>Mycobacteriales</taxon>
        <taxon>Mycobacteriaceae</taxon>
        <taxon>Mycolicibacterium</taxon>
    </lineage>
</organism>
<reference evidence="2" key="1">
    <citation type="submission" date="2014-03" db="EMBL/GenBank/DDBJ databases">
        <title>Draft Genome Sequence of Mycobacterium cosmeticum DSM 44829.</title>
        <authorList>
            <person name="Croce O."/>
            <person name="Robert C."/>
            <person name="Raoult D."/>
            <person name="Drancourt M."/>
        </authorList>
    </citation>
    <scope>NUCLEOTIDE SEQUENCE [LARGE SCALE GENOMIC DNA]</scope>
    <source>
        <strain evidence="2">DSM 44829</strain>
    </source>
</reference>
<protein>
    <submittedName>
        <fullName evidence="2">Universal stress protein UspA-like protein</fullName>
    </submittedName>
</protein>
<proteinExistence type="predicted"/>
<dbReference type="eggNOG" id="COG0589">
    <property type="taxonomic scope" value="Bacteria"/>
</dbReference>
<feature type="domain" description="UspA" evidence="1">
    <location>
        <begin position="11"/>
        <end position="141"/>
    </location>
</feature>
<reference evidence="2" key="2">
    <citation type="submission" date="2014-03" db="EMBL/GenBank/DDBJ databases">
        <authorList>
            <person name="Urmite Genomes"/>
        </authorList>
    </citation>
    <scope>NUCLEOTIDE SEQUENCE</scope>
    <source>
        <strain evidence="2">DSM 44829</strain>
    </source>
</reference>